<sequence length="186" mass="21436">MKNISRALILAMAAWSLPVFADSLQQSDVDRFIAKTPAVFTVIASVDQRLSKQEKKRFQASLMKMHPYTTMADMMEDKPDNLLLDGVSQKVGYEDFQHYAKVADRFFSVAMSAQMVEQLSGLGQENPENINNLFRYLDDPSKPEEKQQRLYEMFEKMCQERCVNPEDVDIVAQNYLPLSKVLRLKK</sequence>
<dbReference type="Proteomes" id="UP000753376">
    <property type="component" value="Unassembled WGS sequence"/>
</dbReference>
<dbReference type="RefSeq" id="WP_216006957.1">
    <property type="nucleotide sequence ID" value="NZ_JAHKPV010000001.1"/>
</dbReference>
<evidence type="ECO:0000313" key="2">
    <source>
        <dbReference type="EMBL" id="MBU2873104.1"/>
    </source>
</evidence>
<accession>A0ABS6A4Z9</accession>
<comment type="caution">
    <text evidence="2">The sequence shown here is derived from an EMBL/GenBank/DDBJ whole genome shotgun (WGS) entry which is preliminary data.</text>
</comment>
<name>A0ABS6A4Z9_9GAMM</name>
<reference evidence="2 3" key="1">
    <citation type="submission" date="2021-05" db="EMBL/GenBank/DDBJ databases">
        <title>Draft genomes of bacteria isolated from model marine particles.</title>
        <authorList>
            <person name="Datta M.S."/>
            <person name="Schwartzman J.A."/>
            <person name="Enke T.N."/>
            <person name="Saavedra J."/>
            <person name="Cermak N."/>
            <person name="Cordero O.X."/>
        </authorList>
    </citation>
    <scope>NUCLEOTIDE SEQUENCE [LARGE SCALE GENOMIC DNA]</scope>
    <source>
        <strain evidence="2 3">D2M19</strain>
    </source>
</reference>
<dbReference type="EMBL" id="JAHKPV010000001">
    <property type="protein sequence ID" value="MBU2873104.1"/>
    <property type="molecule type" value="Genomic_DNA"/>
</dbReference>
<evidence type="ECO:0000256" key="1">
    <source>
        <dbReference type="SAM" id="SignalP"/>
    </source>
</evidence>
<proteinExistence type="predicted"/>
<keyword evidence="1" id="KW-0732">Signal</keyword>
<protein>
    <recommendedName>
        <fullName evidence="4">DUF2059 domain-containing protein</fullName>
    </recommendedName>
</protein>
<gene>
    <name evidence="2" type="ORF">KO508_03700</name>
</gene>
<feature type="signal peptide" evidence="1">
    <location>
        <begin position="1"/>
        <end position="21"/>
    </location>
</feature>
<evidence type="ECO:0000313" key="3">
    <source>
        <dbReference type="Proteomes" id="UP000753376"/>
    </source>
</evidence>
<keyword evidence="3" id="KW-1185">Reference proteome</keyword>
<evidence type="ECO:0008006" key="4">
    <source>
        <dbReference type="Google" id="ProtNLM"/>
    </source>
</evidence>
<organism evidence="2 3">
    <name type="scientific">Marinobacter salexigens</name>
    <dbReference type="NCBI Taxonomy" id="1925763"/>
    <lineage>
        <taxon>Bacteria</taxon>
        <taxon>Pseudomonadati</taxon>
        <taxon>Pseudomonadota</taxon>
        <taxon>Gammaproteobacteria</taxon>
        <taxon>Pseudomonadales</taxon>
        <taxon>Marinobacteraceae</taxon>
        <taxon>Marinobacter</taxon>
    </lineage>
</organism>
<feature type="chain" id="PRO_5046976918" description="DUF2059 domain-containing protein" evidence="1">
    <location>
        <begin position="22"/>
        <end position="186"/>
    </location>
</feature>